<keyword evidence="2" id="KW-0732">Signal</keyword>
<evidence type="ECO:0000313" key="4">
    <source>
        <dbReference type="EMBL" id="MEQ2455026.1"/>
    </source>
</evidence>
<gene>
    <name evidence="4" type="ORF">WMO45_00695</name>
</gene>
<comment type="caution">
    <text evidence="4">The sequence shown here is derived from an EMBL/GenBank/DDBJ whole genome shotgun (WGS) entry which is preliminary data.</text>
</comment>
<evidence type="ECO:0000256" key="2">
    <source>
        <dbReference type="SAM" id="SignalP"/>
    </source>
</evidence>
<proteinExistence type="predicted"/>
<feature type="domain" description="SLH" evidence="3">
    <location>
        <begin position="229"/>
        <end position="297"/>
    </location>
</feature>
<name>A0ABV1EKA9_9FIRM</name>
<dbReference type="Proteomes" id="UP001440599">
    <property type="component" value="Unassembled WGS sequence"/>
</dbReference>
<evidence type="ECO:0000259" key="3">
    <source>
        <dbReference type="PROSITE" id="PS51272"/>
    </source>
</evidence>
<sequence>MKKAAAALLAALILGSTVAVYASGSVEESLISRSYLNDTYLPAVQQQAEQRVEQQTGQSYQEALDALNVEQCGYLVQAGSTLEYAQSMTDLRVKKGDVIGLSTGSGAMTLAGSAVLSSGAGVDVTAGQQVSNGTALTARHRCLAGEGEPVTLLVTSDTAVVSVEGAYTILSGSGVDYNALADALSAMGLFRGTGTAYGKGYDLEIPPTRSVGLVMFLRLIGEEQAALSSTAANPFVDTPDWCDRYVAYAYSKGYTKGVGTSAAGQMYFGPNTEISAGEYVTFLLRALGYSDSGTSPDFSWDNAVEKSVQFGVFNEAEQAMLEEDTFLRAQVAYLSYFALSAPLKSGSGTLLDQVAAGGLDKASAQAVMSAVTVSRIQ</sequence>
<dbReference type="RefSeq" id="WP_349138706.1">
    <property type="nucleotide sequence ID" value="NZ_JBBMFT010000001.1"/>
</dbReference>
<dbReference type="InterPro" id="IPR001119">
    <property type="entry name" value="SLH_dom"/>
</dbReference>
<dbReference type="EMBL" id="JBBMFT010000001">
    <property type="protein sequence ID" value="MEQ2455026.1"/>
    <property type="molecule type" value="Genomic_DNA"/>
</dbReference>
<feature type="chain" id="PRO_5045688923" description="SLH domain-containing protein" evidence="2">
    <location>
        <begin position="23"/>
        <end position="377"/>
    </location>
</feature>
<evidence type="ECO:0000313" key="5">
    <source>
        <dbReference type="Proteomes" id="UP001440599"/>
    </source>
</evidence>
<protein>
    <recommendedName>
        <fullName evidence="3">SLH domain-containing protein</fullName>
    </recommendedName>
</protein>
<feature type="signal peptide" evidence="2">
    <location>
        <begin position="1"/>
        <end position="22"/>
    </location>
</feature>
<evidence type="ECO:0000256" key="1">
    <source>
        <dbReference type="ARBA" id="ARBA00022737"/>
    </source>
</evidence>
<dbReference type="PROSITE" id="PS51272">
    <property type="entry name" value="SLH"/>
    <property type="match status" value="1"/>
</dbReference>
<organism evidence="4 5">
    <name type="scientific">Flavonifractor hominis</name>
    <dbReference type="NCBI Taxonomy" id="3133178"/>
    <lineage>
        <taxon>Bacteria</taxon>
        <taxon>Bacillati</taxon>
        <taxon>Bacillota</taxon>
        <taxon>Clostridia</taxon>
        <taxon>Eubacteriales</taxon>
        <taxon>Oscillospiraceae</taxon>
        <taxon>Flavonifractor</taxon>
    </lineage>
</organism>
<keyword evidence="5" id="KW-1185">Reference proteome</keyword>
<keyword evidence="1" id="KW-0677">Repeat</keyword>
<reference evidence="4 5" key="1">
    <citation type="submission" date="2024-03" db="EMBL/GenBank/DDBJ databases">
        <title>Human intestinal bacterial collection.</title>
        <authorList>
            <person name="Pauvert C."/>
            <person name="Hitch T.C.A."/>
            <person name="Clavel T."/>
        </authorList>
    </citation>
    <scope>NUCLEOTIDE SEQUENCE [LARGE SCALE GENOMIC DNA]</scope>
    <source>
        <strain evidence="4 5">CLA-AP-H34</strain>
    </source>
</reference>
<accession>A0ABV1EKA9</accession>